<feature type="domain" description="Glucose-methanol-choline oxidoreductase N-terminal" evidence="3">
    <location>
        <begin position="271"/>
        <end position="285"/>
    </location>
</feature>
<proteinExistence type="inferred from homology"/>
<dbReference type="Gene3D" id="3.50.50.60">
    <property type="entry name" value="FAD/NAD(P)-binding domain"/>
    <property type="match status" value="1"/>
</dbReference>
<evidence type="ECO:0000313" key="4">
    <source>
        <dbReference type="EMBL" id="KAE9987621.1"/>
    </source>
</evidence>
<evidence type="ECO:0000256" key="1">
    <source>
        <dbReference type="ARBA" id="ARBA00010790"/>
    </source>
</evidence>
<dbReference type="AlphaFoldDB" id="A0A8H3VH31"/>
<accession>A0A8H3VH31</accession>
<dbReference type="InterPro" id="IPR000172">
    <property type="entry name" value="GMC_OxRdtase_N"/>
</dbReference>
<dbReference type="EMBL" id="WNWR01000231">
    <property type="protein sequence ID" value="KAE9987621.1"/>
    <property type="molecule type" value="Genomic_DNA"/>
</dbReference>
<dbReference type="PANTHER" id="PTHR11552">
    <property type="entry name" value="GLUCOSE-METHANOL-CHOLINE GMC OXIDOREDUCTASE"/>
    <property type="match status" value="1"/>
</dbReference>
<keyword evidence="5" id="KW-1185">Reference proteome</keyword>
<name>A0A8H3VH31_VENIN</name>
<dbReference type="PANTHER" id="PTHR11552:SF78">
    <property type="entry name" value="GLUCOSE-METHANOL-CHOLINE OXIDOREDUCTASE N-TERMINAL DOMAIN-CONTAINING PROTEIN"/>
    <property type="match status" value="1"/>
</dbReference>
<dbReference type="GO" id="GO:0050660">
    <property type="term" value="F:flavin adenine dinucleotide binding"/>
    <property type="evidence" value="ECO:0007669"/>
    <property type="project" value="InterPro"/>
</dbReference>
<evidence type="ECO:0000313" key="5">
    <source>
        <dbReference type="Proteomes" id="UP000490939"/>
    </source>
</evidence>
<dbReference type="Gene3D" id="3.30.560.10">
    <property type="entry name" value="Glucose Oxidase, domain 3"/>
    <property type="match status" value="1"/>
</dbReference>
<organism evidence="4 5">
    <name type="scientific">Venturia inaequalis</name>
    <name type="common">Apple scab fungus</name>
    <dbReference type="NCBI Taxonomy" id="5025"/>
    <lineage>
        <taxon>Eukaryota</taxon>
        <taxon>Fungi</taxon>
        <taxon>Dikarya</taxon>
        <taxon>Ascomycota</taxon>
        <taxon>Pezizomycotina</taxon>
        <taxon>Dothideomycetes</taxon>
        <taxon>Pleosporomycetidae</taxon>
        <taxon>Venturiales</taxon>
        <taxon>Venturiaceae</taxon>
        <taxon>Venturia</taxon>
    </lineage>
</organism>
<dbReference type="InterPro" id="IPR036188">
    <property type="entry name" value="FAD/NAD-bd_sf"/>
</dbReference>
<evidence type="ECO:0000256" key="2">
    <source>
        <dbReference type="SAM" id="MobiDB-lite"/>
    </source>
</evidence>
<feature type="region of interest" description="Disordered" evidence="2">
    <location>
        <begin position="632"/>
        <end position="696"/>
    </location>
</feature>
<dbReference type="InterPro" id="IPR012132">
    <property type="entry name" value="GMC_OxRdtase"/>
</dbReference>
<dbReference type="Pfam" id="PF05199">
    <property type="entry name" value="GMC_oxred_C"/>
    <property type="match status" value="1"/>
</dbReference>
<dbReference type="SUPFAM" id="SSF51905">
    <property type="entry name" value="FAD/NAD(P)-binding domain"/>
    <property type="match status" value="1"/>
</dbReference>
<dbReference type="Proteomes" id="UP000490939">
    <property type="component" value="Unassembled WGS sequence"/>
</dbReference>
<sequence length="870" mass="95635">MGLYTKLPEDLHEVDVVICGGGSAGCVLTSRLAQADPSLSILLIEQGKDNHHVPKVIHPGLFPENLEPDSDSAIFWQGNKSPELAGRAPIVPSGGILGGGSSINWMVFTRGQRSDYDSWIMKGWSAEDVLPFLKKLETYHGQGEKEHHGHEGPIHISKGTFTAKRAEDAFIDTAAALGYREFKDLQNLDNNNGTERWLRYVGPDGLRQDAAHRYLHPLLESGNYPNLHVLVQHKIKRVLFDENLNANGVELHSSTGGLKVKARRLVVLSSGANGTPLILERSGLGAAQVLKRAGVKQLVDLPGVGADYQDHHLSLWTYRTDLTPFETLNGFGKGNFDINNPSKEVKALMGWNSMDASGKFRPTEDEVEALGPDFKAAWDRDFKNAPDRPLMIIAMYNAFLGKKGGIAGNFGDFSTLPDDAEYISCANWTAYPYSRGSIHITGPEATDLPDFNVGYLTDPGDVDLKKHVWAYKISREMFRRMAIYRGELASMHPRFPDGSKAAVQERADGPIPVDSPRIQYSADDDKAIEKAVREVVGTTWHSLGTCKMKAREDKGVVDSSLNVYGVQRLKIADLSVPPENVGANTNNTALMIGEKAADIVVRELGLGNKRKDSGVNKDVATAGSFSRDLNLNDFPRDDGLPTRAVTVTTKDEGDSTSTKSVEDAAMNNEAGPSALETTSDAPDSPNGLHTEAEDESAPYRFSAKRRLDDLIFNLDRLILAELAILYYIDNSFICLALRAGFQNLYMRRPQRSAPAAPLLYANVVCLILHLYRKQPEAGEALRGYLHGGLFLDFIGQHGPTSKWHLFLMDIFLTLLQLLSHALADKRKGMEKSRETPDLDAEERGESESDVIASGQAMVAEVYLSEITFHS</sequence>
<dbReference type="SUPFAM" id="SSF54373">
    <property type="entry name" value="FAD-linked reductases, C-terminal domain"/>
    <property type="match status" value="1"/>
</dbReference>
<gene>
    <name evidence="4" type="ORF">EG327_003752</name>
</gene>
<comment type="caution">
    <text evidence="4">The sequence shown here is derived from an EMBL/GenBank/DDBJ whole genome shotgun (WGS) entry which is preliminary data.</text>
</comment>
<dbReference type="PROSITE" id="PS51257">
    <property type="entry name" value="PROKAR_LIPOPROTEIN"/>
    <property type="match status" value="1"/>
</dbReference>
<dbReference type="InterPro" id="IPR013715">
    <property type="entry name" value="DUF1746"/>
</dbReference>
<reference evidence="4 5" key="1">
    <citation type="submission" date="2019-07" db="EMBL/GenBank/DDBJ databases">
        <title>Venturia inaequalis Genome Resource.</title>
        <authorList>
            <person name="Lichtner F.J."/>
        </authorList>
    </citation>
    <scope>NUCLEOTIDE SEQUENCE [LARGE SCALE GENOMIC DNA]</scope>
    <source>
        <strain evidence="4 5">DMI_063113</strain>
    </source>
</reference>
<comment type="similarity">
    <text evidence="1">Belongs to the GMC oxidoreductase family.</text>
</comment>
<feature type="region of interest" description="Disordered" evidence="2">
    <location>
        <begin position="828"/>
        <end position="852"/>
    </location>
</feature>
<dbReference type="PROSITE" id="PS00624">
    <property type="entry name" value="GMC_OXRED_2"/>
    <property type="match status" value="1"/>
</dbReference>
<dbReference type="Pfam" id="PF08508">
    <property type="entry name" value="DUF1746"/>
    <property type="match status" value="1"/>
</dbReference>
<dbReference type="GO" id="GO:0016614">
    <property type="term" value="F:oxidoreductase activity, acting on CH-OH group of donors"/>
    <property type="evidence" value="ECO:0007669"/>
    <property type="project" value="InterPro"/>
</dbReference>
<dbReference type="Pfam" id="PF00732">
    <property type="entry name" value="GMC_oxred_N"/>
    <property type="match status" value="1"/>
</dbReference>
<protein>
    <recommendedName>
        <fullName evidence="3">Glucose-methanol-choline oxidoreductase N-terminal domain-containing protein</fullName>
    </recommendedName>
</protein>
<evidence type="ECO:0000259" key="3">
    <source>
        <dbReference type="PROSITE" id="PS00624"/>
    </source>
</evidence>
<feature type="compositionally biased region" description="Basic and acidic residues" evidence="2">
    <location>
        <begin position="828"/>
        <end position="846"/>
    </location>
</feature>
<dbReference type="InterPro" id="IPR007867">
    <property type="entry name" value="GMC_OxRtase_C"/>
</dbReference>